<feature type="transmembrane region" description="Helical" evidence="2">
    <location>
        <begin position="177"/>
        <end position="198"/>
    </location>
</feature>
<reference evidence="3 4" key="1">
    <citation type="journal article" date="2014" name="Nat. Commun.">
        <title>Klebsormidium flaccidum genome reveals primary factors for plant terrestrial adaptation.</title>
        <authorList>
            <person name="Hori K."/>
            <person name="Maruyama F."/>
            <person name="Fujisawa T."/>
            <person name="Togashi T."/>
            <person name="Yamamoto N."/>
            <person name="Seo M."/>
            <person name="Sato S."/>
            <person name="Yamada T."/>
            <person name="Mori H."/>
            <person name="Tajima N."/>
            <person name="Moriyama T."/>
            <person name="Ikeuchi M."/>
            <person name="Watanabe M."/>
            <person name="Wada H."/>
            <person name="Kobayashi K."/>
            <person name="Saito M."/>
            <person name="Masuda T."/>
            <person name="Sasaki-Sekimoto Y."/>
            <person name="Mashiguchi K."/>
            <person name="Awai K."/>
            <person name="Shimojima M."/>
            <person name="Masuda S."/>
            <person name="Iwai M."/>
            <person name="Nobusawa T."/>
            <person name="Narise T."/>
            <person name="Kondo S."/>
            <person name="Saito H."/>
            <person name="Sato R."/>
            <person name="Murakawa M."/>
            <person name="Ihara Y."/>
            <person name="Oshima-Yamada Y."/>
            <person name="Ohtaka K."/>
            <person name="Satoh M."/>
            <person name="Sonobe K."/>
            <person name="Ishii M."/>
            <person name="Ohtani R."/>
            <person name="Kanamori-Sato M."/>
            <person name="Honoki R."/>
            <person name="Miyazaki D."/>
            <person name="Mochizuki H."/>
            <person name="Umetsu J."/>
            <person name="Higashi K."/>
            <person name="Shibata D."/>
            <person name="Kamiya Y."/>
            <person name="Sato N."/>
            <person name="Nakamura Y."/>
            <person name="Tabata S."/>
            <person name="Ida S."/>
            <person name="Kurokawa K."/>
            <person name="Ohta H."/>
        </authorList>
    </citation>
    <scope>NUCLEOTIDE SEQUENCE [LARGE SCALE GENOMIC DNA]</scope>
    <source>
        <strain evidence="3 4">NIES-2285</strain>
    </source>
</reference>
<feature type="transmembrane region" description="Helical" evidence="2">
    <location>
        <begin position="130"/>
        <end position="157"/>
    </location>
</feature>
<feature type="region of interest" description="Disordered" evidence="1">
    <location>
        <begin position="208"/>
        <end position="240"/>
    </location>
</feature>
<dbReference type="OMA" id="IHIYPAM"/>
<dbReference type="PANTHER" id="PTHR35288">
    <property type="entry name" value="TAIL FIBER"/>
    <property type="match status" value="1"/>
</dbReference>
<accession>A0A1Y1I355</accession>
<dbReference type="Proteomes" id="UP000054558">
    <property type="component" value="Unassembled WGS sequence"/>
</dbReference>
<evidence type="ECO:0000313" key="3">
    <source>
        <dbReference type="EMBL" id="GAQ85365.1"/>
    </source>
</evidence>
<evidence type="ECO:0000313" key="4">
    <source>
        <dbReference type="Proteomes" id="UP000054558"/>
    </source>
</evidence>
<dbReference type="EMBL" id="DF237180">
    <property type="protein sequence ID" value="GAQ85365.1"/>
    <property type="molecule type" value="Genomic_DNA"/>
</dbReference>
<proteinExistence type="predicted"/>
<dbReference type="PANTHER" id="PTHR35288:SF3">
    <property type="match status" value="1"/>
</dbReference>
<feature type="compositionally biased region" description="Basic and acidic residues" evidence="1">
    <location>
        <begin position="208"/>
        <end position="221"/>
    </location>
</feature>
<keyword evidence="2" id="KW-1133">Transmembrane helix</keyword>
<organism evidence="3 4">
    <name type="scientific">Klebsormidium nitens</name>
    <name type="common">Green alga</name>
    <name type="synonym">Ulothrix nitens</name>
    <dbReference type="NCBI Taxonomy" id="105231"/>
    <lineage>
        <taxon>Eukaryota</taxon>
        <taxon>Viridiplantae</taxon>
        <taxon>Streptophyta</taxon>
        <taxon>Klebsormidiophyceae</taxon>
        <taxon>Klebsormidiales</taxon>
        <taxon>Klebsormidiaceae</taxon>
        <taxon>Klebsormidium</taxon>
    </lineage>
</organism>
<evidence type="ECO:0000256" key="2">
    <source>
        <dbReference type="SAM" id="Phobius"/>
    </source>
</evidence>
<protein>
    <submittedName>
        <fullName evidence="3">Uncharacterized protein</fullName>
    </submittedName>
</protein>
<feature type="compositionally biased region" description="Basic and acidic residues" evidence="1">
    <location>
        <begin position="230"/>
        <end position="240"/>
    </location>
</feature>
<keyword evidence="2" id="KW-0472">Membrane</keyword>
<name>A0A1Y1I355_KLENI</name>
<keyword evidence="4" id="KW-1185">Reference proteome</keyword>
<evidence type="ECO:0000256" key="1">
    <source>
        <dbReference type="SAM" id="MobiDB-lite"/>
    </source>
</evidence>
<dbReference type="AlphaFoldDB" id="A0A1Y1I355"/>
<sequence length="240" mass="26879">MATLRTGKKFDYERLKRQAAQLLFVIVMFQFPLFSVKCRKGICNSPLEIVASEVILTADPYGSHVAKALLFPGALVADVTERFAPIEGQPAPESFLPDWNSLLDRYGYTNLNITDPELNSRMEFNAGANLVVFGALTGLVHANKMVLMGMALMSYFFYKEQAWLPKEGEELSPEKSYIFLLYIPFLAVSLFPALDVFAKQQKELQEKAAVAQKKEADREEAASASKSKLGKKDVKVIKRK</sequence>
<keyword evidence="2" id="KW-0812">Transmembrane</keyword>
<gene>
    <name evidence="3" type="ORF">KFL_002310210</name>
</gene>
<dbReference type="OrthoDB" id="2016444at2759"/>